<dbReference type="EMBL" id="JABAIL010000001">
    <property type="protein sequence ID" value="NLR90130.1"/>
    <property type="molecule type" value="Genomic_DNA"/>
</dbReference>
<dbReference type="RefSeq" id="WP_168880807.1">
    <property type="nucleotide sequence ID" value="NZ_JABAIL010000001.1"/>
</dbReference>
<proteinExistence type="predicted"/>
<evidence type="ECO:0000313" key="2">
    <source>
        <dbReference type="Proteomes" id="UP000585050"/>
    </source>
</evidence>
<dbReference type="AlphaFoldDB" id="A0A7X8SH65"/>
<organism evidence="1 2">
    <name type="scientific">Flammeovirga agarivorans</name>
    <dbReference type="NCBI Taxonomy" id="2726742"/>
    <lineage>
        <taxon>Bacteria</taxon>
        <taxon>Pseudomonadati</taxon>
        <taxon>Bacteroidota</taxon>
        <taxon>Cytophagia</taxon>
        <taxon>Cytophagales</taxon>
        <taxon>Flammeovirgaceae</taxon>
        <taxon>Flammeovirga</taxon>
    </lineage>
</organism>
<gene>
    <name evidence="1" type="ORF">HGP29_02885</name>
</gene>
<sequence length="142" mass="16452">METSFIECPRCLGKGHVDHEDIKRLKQELRWLPGTCAYCNGTGKVSKDLIDSVDVDKTYLTNDLSAEEKEKVLNNDLDATMRGIEKEIQSQQIIDHIKDLHFNHELNVDQISTFFTYENDENKEKLFDFIQRVIDSESNSNL</sequence>
<evidence type="ECO:0000313" key="1">
    <source>
        <dbReference type="EMBL" id="NLR90130.1"/>
    </source>
</evidence>
<dbReference type="Proteomes" id="UP000585050">
    <property type="component" value="Unassembled WGS sequence"/>
</dbReference>
<comment type="caution">
    <text evidence="1">The sequence shown here is derived from an EMBL/GenBank/DDBJ whole genome shotgun (WGS) entry which is preliminary data.</text>
</comment>
<name>A0A7X8SH65_9BACT</name>
<dbReference type="Gene3D" id="6.20.20.10">
    <property type="match status" value="1"/>
</dbReference>
<accession>A0A7X8SH65</accession>
<protein>
    <submittedName>
        <fullName evidence="1">Uncharacterized protein</fullName>
    </submittedName>
</protein>
<reference evidence="1 2" key="1">
    <citation type="submission" date="2020-04" db="EMBL/GenBank/DDBJ databases">
        <title>Flammeovirga sp. SR4, a novel species isolated from seawater.</title>
        <authorList>
            <person name="Wang X."/>
        </authorList>
    </citation>
    <scope>NUCLEOTIDE SEQUENCE [LARGE SCALE GENOMIC DNA]</scope>
    <source>
        <strain evidence="1 2">SR4</strain>
    </source>
</reference>
<keyword evidence="2" id="KW-1185">Reference proteome</keyword>